<dbReference type="AlphaFoldDB" id="A0A7J8ALR0"/>
<evidence type="ECO:0000313" key="2">
    <source>
        <dbReference type="Proteomes" id="UP000527355"/>
    </source>
</evidence>
<dbReference type="Proteomes" id="UP000527355">
    <property type="component" value="Unassembled WGS sequence"/>
</dbReference>
<evidence type="ECO:0000313" key="1">
    <source>
        <dbReference type="EMBL" id="KAF6387412.1"/>
    </source>
</evidence>
<comment type="caution">
    <text evidence="1">The sequence shown here is derived from an EMBL/GenBank/DDBJ whole genome shotgun (WGS) entry which is preliminary data.</text>
</comment>
<proteinExistence type="predicted"/>
<sequence length="184" mass="20151">MSELVGFVFRASFGVIFVNKLNCSEVMNTAPWKESMYSSSNKAGEEMDMQSILSVPNNFKVLCRLIWKYGWVMARGISVKMSARERAVSSLGTRGDLGMTGEKVLLGDPLPPYTSLTPPAEGRQRPEQAASACCEMVPQFRGTGFHLSKASMSNSQPVGCMRPTTNICGPAYITVCKKCFNKIS</sequence>
<reference evidence="1 2" key="1">
    <citation type="journal article" date="2020" name="Nature">
        <title>Six reference-quality genomes reveal evolution of bat adaptations.</title>
        <authorList>
            <person name="Jebb D."/>
            <person name="Huang Z."/>
            <person name="Pippel M."/>
            <person name="Hughes G.M."/>
            <person name="Lavrichenko K."/>
            <person name="Devanna P."/>
            <person name="Winkler S."/>
            <person name="Jermiin L.S."/>
            <person name="Skirmuntt E.C."/>
            <person name="Katzourakis A."/>
            <person name="Burkitt-Gray L."/>
            <person name="Ray D.A."/>
            <person name="Sullivan K.A.M."/>
            <person name="Roscito J.G."/>
            <person name="Kirilenko B.M."/>
            <person name="Davalos L.M."/>
            <person name="Corthals A.P."/>
            <person name="Power M.L."/>
            <person name="Jones G."/>
            <person name="Ransome R.D."/>
            <person name="Dechmann D.K.N."/>
            <person name="Locatelli A.G."/>
            <person name="Puechmaille S.J."/>
            <person name="Fedrigo O."/>
            <person name="Jarvis E.D."/>
            <person name="Hiller M."/>
            <person name="Vernes S.C."/>
            <person name="Myers E.W."/>
            <person name="Teeling E.C."/>
        </authorList>
    </citation>
    <scope>NUCLEOTIDE SEQUENCE [LARGE SCALE GENOMIC DNA]</scope>
    <source>
        <strain evidence="1">MMyoMyo1</strain>
        <tissue evidence="1">Flight muscle</tissue>
    </source>
</reference>
<accession>A0A7J8ALR0</accession>
<protein>
    <submittedName>
        <fullName evidence="1">Uncharacterized protein</fullName>
    </submittedName>
</protein>
<organism evidence="1 2">
    <name type="scientific">Myotis myotis</name>
    <name type="common">Greater mouse-eared bat</name>
    <name type="synonym">Vespertilio myotis</name>
    <dbReference type="NCBI Taxonomy" id="51298"/>
    <lineage>
        <taxon>Eukaryota</taxon>
        <taxon>Metazoa</taxon>
        <taxon>Chordata</taxon>
        <taxon>Craniata</taxon>
        <taxon>Vertebrata</taxon>
        <taxon>Euteleostomi</taxon>
        <taxon>Mammalia</taxon>
        <taxon>Eutheria</taxon>
        <taxon>Laurasiatheria</taxon>
        <taxon>Chiroptera</taxon>
        <taxon>Yangochiroptera</taxon>
        <taxon>Vespertilionidae</taxon>
        <taxon>Myotis</taxon>
    </lineage>
</organism>
<gene>
    <name evidence="1" type="ORF">mMyoMyo1_007914</name>
</gene>
<dbReference type="EMBL" id="JABWUV010000001">
    <property type="protein sequence ID" value="KAF6387412.1"/>
    <property type="molecule type" value="Genomic_DNA"/>
</dbReference>
<keyword evidence="2" id="KW-1185">Reference proteome</keyword>
<name>A0A7J8ALR0_MYOMY</name>